<evidence type="ECO:0000313" key="3">
    <source>
        <dbReference type="Proteomes" id="UP000293637"/>
    </source>
</evidence>
<dbReference type="Proteomes" id="UP000293637">
    <property type="component" value="Unassembled WGS sequence"/>
</dbReference>
<dbReference type="AlphaFoldDB" id="A0A4Q9VYH9"/>
<comment type="caution">
    <text evidence="2">The sequence shown here is derived from an EMBL/GenBank/DDBJ whole genome shotgun (WGS) entry which is preliminary data.</text>
</comment>
<feature type="transmembrane region" description="Helical" evidence="1">
    <location>
        <begin position="12"/>
        <end position="30"/>
    </location>
</feature>
<dbReference type="EMBL" id="SCHB01000491">
    <property type="protein sequence ID" value="TBW67555.1"/>
    <property type="molecule type" value="Genomic_DNA"/>
</dbReference>
<keyword evidence="1" id="KW-0812">Transmembrane</keyword>
<keyword evidence="1" id="KW-0472">Membrane</keyword>
<reference evidence="2 3" key="1">
    <citation type="journal article" date="2019" name="Sci. Transl. Med.">
        <title>Quorum sensing between bacterial species on the skin protects against epidermal injury in atopic dermatitis.</title>
        <authorList>
            <person name="Williams M.R."/>
        </authorList>
    </citation>
    <scope>NUCLEOTIDE SEQUENCE [LARGE SCALE GENOMIC DNA]</scope>
    <source>
        <strain evidence="2 3">E7</strain>
    </source>
</reference>
<gene>
    <name evidence="2" type="ORF">EQ812_14905</name>
</gene>
<feature type="non-terminal residue" evidence="2">
    <location>
        <position position="75"/>
    </location>
</feature>
<protein>
    <submittedName>
        <fullName evidence="2">Uncharacterized protein</fullName>
    </submittedName>
</protein>
<evidence type="ECO:0000313" key="2">
    <source>
        <dbReference type="EMBL" id="TBW67555.1"/>
    </source>
</evidence>
<feature type="transmembrane region" description="Helical" evidence="1">
    <location>
        <begin position="42"/>
        <end position="60"/>
    </location>
</feature>
<sequence length="75" mass="8809">MIDSFFNYLFGMSRYLTYILVLIATIFITYSKQIPRTRRSIGAIVLQLALLFIAQLYFHFSHNITSQREPVLSFV</sequence>
<evidence type="ECO:0000256" key="1">
    <source>
        <dbReference type="SAM" id="Phobius"/>
    </source>
</evidence>
<name>A0A4Q9VYH9_STALU</name>
<proteinExistence type="predicted"/>
<keyword evidence="1" id="KW-1133">Transmembrane helix</keyword>
<organism evidence="2 3">
    <name type="scientific">Staphylococcus lugdunensis</name>
    <dbReference type="NCBI Taxonomy" id="28035"/>
    <lineage>
        <taxon>Bacteria</taxon>
        <taxon>Bacillati</taxon>
        <taxon>Bacillota</taxon>
        <taxon>Bacilli</taxon>
        <taxon>Bacillales</taxon>
        <taxon>Staphylococcaceae</taxon>
        <taxon>Staphylococcus</taxon>
    </lineage>
</organism>
<accession>A0A4Q9VYH9</accession>